<dbReference type="AlphaFoldDB" id="A0A6A6RMD9"/>
<proteinExistence type="predicted"/>
<dbReference type="EMBL" id="MU006809">
    <property type="protein sequence ID" value="KAF2635244.1"/>
    <property type="molecule type" value="Genomic_DNA"/>
</dbReference>
<dbReference type="Pfam" id="PF24864">
    <property type="entry name" value="DUF7730"/>
    <property type="match status" value="1"/>
</dbReference>
<dbReference type="OrthoDB" id="5413827at2759"/>
<evidence type="ECO:0000313" key="3">
    <source>
        <dbReference type="Proteomes" id="UP000799753"/>
    </source>
</evidence>
<gene>
    <name evidence="2" type="ORF">P280DRAFT_473970</name>
</gene>
<protein>
    <recommendedName>
        <fullName evidence="1">DUF7730 domain-containing protein</fullName>
    </recommendedName>
</protein>
<evidence type="ECO:0000259" key="1">
    <source>
        <dbReference type="Pfam" id="PF24864"/>
    </source>
</evidence>
<keyword evidence="3" id="KW-1185">Reference proteome</keyword>
<organism evidence="2 3">
    <name type="scientific">Massarina eburnea CBS 473.64</name>
    <dbReference type="NCBI Taxonomy" id="1395130"/>
    <lineage>
        <taxon>Eukaryota</taxon>
        <taxon>Fungi</taxon>
        <taxon>Dikarya</taxon>
        <taxon>Ascomycota</taxon>
        <taxon>Pezizomycotina</taxon>
        <taxon>Dothideomycetes</taxon>
        <taxon>Pleosporomycetidae</taxon>
        <taxon>Pleosporales</taxon>
        <taxon>Massarineae</taxon>
        <taxon>Massarinaceae</taxon>
        <taxon>Massarina</taxon>
    </lineage>
</organism>
<feature type="domain" description="DUF7730" evidence="1">
    <location>
        <begin position="29"/>
        <end position="148"/>
    </location>
</feature>
<dbReference type="Proteomes" id="UP000799753">
    <property type="component" value="Unassembled WGS sequence"/>
</dbReference>
<dbReference type="PANTHER" id="PTHR38790:SF4">
    <property type="entry name" value="2EXR DOMAIN-CONTAINING PROTEIN"/>
    <property type="match status" value="1"/>
</dbReference>
<sequence>MASHEQQPAEAAISGTDANSAITVRNSLESPLLRLPAELRNRIWGFATGGYVIGEYLKRDAKGRYKYWESRDEGISFCLRTPQVSPEMAPIPVSTIFDLCKACRQMYRETTLMQYANNTFDFDELRTMASLFARLTTPHRNSIGSLAMGEYLIFQILQSTTLGVRTDIWTLLNLKRLIVRKEVCMELDGVQGDQISVLGSKFRSLITVPHDIEIIVDHKGELPANQWI</sequence>
<evidence type="ECO:0000313" key="2">
    <source>
        <dbReference type="EMBL" id="KAF2635244.1"/>
    </source>
</evidence>
<dbReference type="InterPro" id="IPR056632">
    <property type="entry name" value="DUF7730"/>
</dbReference>
<name>A0A6A6RMD9_9PLEO</name>
<reference evidence="2" key="1">
    <citation type="journal article" date="2020" name="Stud. Mycol.">
        <title>101 Dothideomycetes genomes: a test case for predicting lifestyles and emergence of pathogens.</title>
        <authorList>
            <person name="Haridas S."/>
            <person name="Albert R."/>
            <person name="Binder M."/>
            <person name="Bloem J."/>
            <person name="Labutti K."/>
            <person name="Salamov A."/>
            <person name="Andreopoulos B."/>
            <person name="Baker S."/>
            <person name="Barry K."/>
            <person name="Bills G."/>
            <person name="Bluhm B."/>
            <person name="Cannon C."/>
            <person name="Castanera R."/>
            <person name="Culley D."/>
            <person name="Daum C."/>
            <person name="Ezra D."/>
            <person name="Gonzalez J."/>
            <person name="Henrissat B."/>
            <person name="Kuo A."/>
            <person name="Liang C."/>
            <person name="Lipzen A."/>
            <person name="Lutzoni F."/>
            <person name="Magnuson J."/>
            <person name="Mondo S."/>
            <person name="Nolan M."/>
            <person name="Ohm R."/>
            <person name="Pangilinan J."/>
            <person name="Park H.-J."/>
            <person name="Ramirez L."/>
            <person name="Alfaro M."/>
            <person name="Sun H."/>
            <person name="Tritt A."/>
            <person name="Yoshinaga Y."/>
            <person name="Zwiers L.-H."/>
            <person name="Turgeon B."/>
            <person name="Goodwin S."/>
            <person name="Spatafora J."/>
            <person name="Crous P."/>
            <person name="Grigoriev I."/>
        </authorList>
    </citation>
    <scope>NUCLEOTIDE SEQUENCE</scope>
    <source>
        <strain evidence="2">CBS 473.64</strain>
    </source>
</reference>
<dbReference type="PANTHER" id="PTHR38790">
    <property type="entry name" value="2EXR DOMAIN-CONTAINING PROTEIN-RELATED"/>
    <property type="match status" value="1"/>
</dbReference>
<accession>A0A6A6RMD9</accession>